<dbReference type="AlphaFoldDB" id="A0A816JYP1"/>
<dbReference type="SMR" id="A0A816JYP1"/>
<sequence length="377" mass="42239">MESLKKYMYLFIESTFPFLVLKICFNVSIFFQKLLNLLKKKLRVSFKGNKKDATEFLEEMNEKEATEMKEIMGLKGNGVLCVYPRGKNIKNMLSILKEKKKVHQRVQAGKDESEEEAVADKIDKSWLRFSLASPKLRESISASPMKGIYYCVIYLRPGDYHRIHSPADWNALVRRYFAGIWKQGFMALAADGATNIGSIEEQVYDPQGHGVKLEKGKGVGVFNMGSTVAVQAVPQITDSVESSNTTPQAAWQIAQPPASGTNPMDGATKGMDVDQPTPPSFGDEEKSRKHPWSDCWKYYKSSFPPTSLGSSPSTNQTLKSDDLAYRCFSSSAFVFGYDPSAPISLRKSYGQTSNSPILRIAKPKVRFSLIYRSSFFS</sequence>
<organism evidence="5">
    <name type="scientific">Brassica napus</name>
    <name type="common">Rape</name>
    <dbReference type="NCBI Taxonomy" id="3708"/>
    <lineage>
        <taxon>Eukaryota</taxon>
        <taxon>Viridiplantae</taxon>
        <taxon>Streptophyta</taxon>
        <taxon>Embryophyta</taxon>
        <taxon>Tracheophyta</taxon>
        <taxon>Spermatophyta</taxon>
        <taxon>Magnoliopsida</taxon>
        <taxon>eudicotyledons</taxon>
        <taxon>Gunneridae</taxon>
        <taxon>Pentapetalae</taxon>
        <taxon>rosids</taxon>
        <taxon>malvids</taxon>
        <taxon>Brassicales</taxon>
        <taxon>Brassicaceae</taxon>
        <taxon>Brassiceae</taxon>
        <taxon>Brassica</taxon>
    </lineage>
</organism>
<dbReference type="GO" id="GO:0008654">
    <property type="term" value="P:phospholipid biosynthetic process"/>
    <property type="evidence" value="ECO:0007669"/>
    <property type="project" value="InterPro"/>
</dbReference>
<feature type="region of interest" description="Disordered" evidence="3">
    <location>
        <begin position="242"/>
        <end position="289"/>
    </location>
</feature>
<dbReference type="Pfam" id="PF02666">
    <property type="entry name" value="PS_Dcarbxylase"/>
    <property type="match status" value="1"/>
</dbReference>
<keyword evidence="4" id="KW-1133">Transmembrane helix</keyword>
<dbReference type="InterPro" id="IPR003817">
    <property type="entry name" value="PS_Dcarbxylase"/>
</dbReference>
<dbReference type="EMBL" id="HG994366">
    <property type="protein sequence ID" value="CAF1900905.1"/>
    <property type="molecule type" value="Genomic_DNA"/>
</dbReference>
<accession>A0A816JYP1</accession>
<feature type="compositionally biased region" description="Low complexity" evidence="3">
    <location>
        <begin position="247"/>
        <end position="258"/>
    </location>
</feature>
<feature type="transmembrane region" description="Helical" evidence="4">
    <location>
        <begin position="7"/>
        <end position="31"/>
    </location>
</feature>
<keyword evidence="4" id="KW-0812">Transmembrane</keyword>
<protein>
    <submittedName>
        <fullName evidence="5">(rape) hypothetical protein</fullName>
    </submittedName>
</protein>
<evidence type="ECO:0000256" key="1">
    <source>
        <dbReference type="ARBA" id="ARBA00022793"/>
    </source>
</evidence>
<evidence type="ECO:0000256" key="2">
    <source>
        <dbReference type="ARBA" id="ARBA00023239"/>
    </source>
</evidence>
<proteinExistence type="predicted"/>
<dbReference type="PANTHER" id="PTHR10067:SF18">
    <property type="entry name" value="PHOSPHATIDYLSERINE DECARBOXYLASE"/>
    <property type="match status" value="1"/>
</dbReference>
<dbReference type="PANTHER" id="PTHR10067">
    <property type="entry name" value="PHOSPHATIDYLSERINE DECARBOXYLASE"/>
    <property type="match status" value="1"/>
</dbReference>
<name>A0A816JYP1_BRANA</name>
<gene>
    <name evidence="5" type="ORF">DARMORV10_C02P21550.1</name>
</gene>
<dbReference type="GO" id="GO:0004609">
    <property type="term" value="F:phosphatidylserine decarboxylase activity"/>
    <property type="evidence" value="ECO:0007669"/>
    <property type="project" value="InterPro"/>
</dbReference>
<keyword evidence="1" id="KW-0210">Decarboxylase</keyword>
<reference evidence="5" key="1">
    <citation type="submission" date="2021-01" db="EMBL/GenBank/DDBJ databases">
        <authorList>
            <consortium name="Genoscope - CEA"/>
            <person name="William W."/>
        </authorList>
    </citation>
    <scope>NUCLEOTIDE SEQUENCE</scope>
</reference>
<dbReference type="Proteomes" id="UP001295469">
    <property type="component" value="Chromosome C02"/>
</dbReference>
<evidence type="ECO:0000256" key="3">
    <source>
        <dbReference type="SAM" id="MobiDB-lite"/>
    </source>
</evidence>
<evidence type="ECO:0000313" key="5">
    <source>
        <dbReference type="EMBL" id="CAF1900905.1"/>
    </source>
</evidence>
<keyword evidence="4" id="KW-0472">Membrane</keyword>
<keyword evidence="2" id="KW-0456">Lyase</keyword>
<evidence type="ECO:0000256" key="4">
    <source>
        <dbReference type="SAM" id="Phobius"/>
    </source>
</evidence>